<dbReference type="Gene3D" id="3.40.50.1400">
    <property type="match status" value="1"/>
</dbReference>
<dbReference type="PANTHER" id="PTHR33542:SF3">
    <property type="entry name" value="SIROHYDROCHLORIN FERROCHELATASE, CHLOROPLASTIC"/>
    <property type="match status" value="1"/>
</dbReference>
<dbReference type="OrthoDB" id="3543at2759"/>
<evidence type="ECO:0000256" key="2">
    <source>
        <dbReference type="ARBA" id="ARBA00023239"/>
    </source>
</evidence>
<dbReference type="SUPFAM" id="SSF53800">
    <property type="entry name" value="Chelatase"/>
    <property type="match status" value="1"/>
</dbReference>
<keyword evidence="2" id="KW-0456">Lyase</keyword>
<dbReference type="OMA" id="CPHLGLH"/>
<dbReference type="AlphaFoldDB" id="A0A5J4Z698"/>
<keyword evidence="5" id="KW-1185">Reference proteome</keyword>
<evidence type="ECO:0000313" key="5">
    <source>
        <dbReference type="Proteomes" id="UP000324585"/>
    </source>
</evidence>
<proteinExistence type="predicted"/>
<accession>A0A5J4Z698</accession>
<evidence type="ECO:0000256" key="1">
    <source>
        <dbReference type="ARBA" id="ARBA00022723"/>
    </source>
</evidence>
<dbReference type="PANTHER" id="PTHR33542">
    <property type="entry name" value="SIROHYDROCHLORIN FERROCHELATASE, CHLOROPLASTIC"/>
    <property type="match status" value="1"/>
</dbReference>
<gene>
    <name evidence="4" type="ORF">FVE85_6791</name>
</gene>
<sequence length="176" mass="19216">MCQSTPAEGIGSSVKEDDSESPARRRLAILLVDHGSKRDEANSMLDEMAKMVISRLELTTNVGSDTPSDHEVVGVFPAHMEIAPPSIQDSMREAVLNHRAEHVVVLPFFLSRGRHIQQDIPALVADAVNCLQSEHGAQFTHEIRPHLGVSDRLADLLLVRAGLPVPTVHPDGIERS</sequence>
<dbReference type="GO" id="GO:0046872">
    <property type="term" value="F:metal ion binding"/>
    <property type="evidence" value="ECO:0007669"/>
    <property type="project" value="UniProtKB-KW"/>
</dbReference>
<evidence type="ECO:0000313" key="4">
    <source>
        <dbReference type="EMBL" id="KAA8499206.1"/>
    </source>
</evidence>
<dbReference type="InterPro" id="IPR050963">
    <property type="entry name" value="Sirohydro_Cobaltochel/CbiX"/>
</dbReference>
<dbReference type="Proteomes" id="UP000324585">
    <property type="component" value="Unassembled WGS sequence"/>
</dbReference>
<comment type="caution">
    <text evidence="4">The sequence shown here is derived from an EMBL/GenBank/DDBJ whole genome shotgun (WGS) entry which is preliminary data.</text>
</comment>
<dbReference type="InterPro" id="IPR002762">
    <property type="entry name" value="CbiX-like"/>
</dbReference>
<name>A0A5J4Z698_PORPP</name>
<dbReference type="Pfam" id="PF01903">
    <property type="entry name" value="CbiX"/>
    <property type="match status" value="1"/>
</dbReference>
<reference evidence="5" key="1">
    <citation type="journal article" date="2019" name="Nat. Commun.">
        <title>Expansion of phycobilisome linker gene families in mesophilic red algae.</title>
        <authorList>
            <person name="Lee J."/>
            <person name="Kim D."/>
            <person name="Bhattacharya D."/>
            <person name="Yoon H.S."/>
        </authorList>
    </citation>
    <scope>NUCLEOTIDE SEQUENCE [LARGE SCALE GENOMIC DNA]</scope>
    <source>
        <strain evidence="5">CCMP 1328</strain>
    </source>
</reference>
<dbReference type="EMBL" id="VRMN01000001">
    <property type="protein sequence ID" value="KAA8499206.1"/>
    <property type="molecule type" value="Genomic_DNA"/>
</dbReference>
<protein>
    <submittedName>
        <fullName evidence="4">Sirohydrochlorin ferrochelatase, chloroplastic</fullName>
    </submittedName>
</protein>
<feature type="region of interest" description="Disordered" evidence="3">
    <location>
        <begin position="1"/>
        <end position="21"/>
    </location>
</feature>
<dbReference type="CDD" id="cd03416">
    <property type="entry name" value="CbiX_SirB_N"/>
    <property type="match status" value="1"/>
</dbReference>
<keyword evidence="1" id="KW-0479">Metal-binding</keyword>
<dbReference type="GO" id="GO:0016829">
    <property type="term" value="F:lyase activity"/>
    <property type="evidence" value="ECO:0007669"/>
    <property type="project" value="UniProtKB-KW"/>
</dbReference>
<organism evidence="4 5">
    <name type="scientific">Porphyridium purpureum</name>
    <name type="common">Red alga</name>
    <name type="synonym">Porphyridium cruentum</name>
    <dbReference type="NCBI Taxonomy" id="35688"/>
    <lineage>
        <taxon>Eukaryota</taxon>
        <taxon>Rhodophyta</taxon>
        <taxon>Bangiophyceae</taxon>
        <taxon>Porphyridiales</taxon>
        <taxon>Porphyridiaceae</taxon>
        <taxon>Porphyridium</taxon>
    </lineage>
</organism>
<evidence type="ECO:0000256" key="3">
    <source>
        <dbReference type="SAM" id="MobiDB-lite"/>
    </source>
</evidence>